<dbReference type="EMBL" id="JAGDYP010000001">
    <property type="protein sequence ID" value="MBO1882921.1"/>
    <property type="molecule type" value="Genomic_DNA"/>
</dbReference>
<organism evidence="2 3">
    <name type="scientific">Capnocytophaga bilenii</name>
    <dbReference type="NCBI Taxonomy" id="2819369"/>
    <lineage>
        <taxon>Bacteria</taxon>
        <taxon>Pseudomonadati</taxon>
        <taxon>Bacteroidota</taxon>
        <taxon>Flavobacteriia</taxon>
        <taxon>Flavobacteriales</taxon>
        <taxon>Flavobacteriaceae</taxon>
        <taxon>Capnocytophaga</taxon>
    </lineage>
</organism>
<feature type="transmembrane region" description="Helical" evidence="1">
    <location>
        <begin position="65"/>
        <end position="85"/>
    </location>
</feature>
<keyword evidence="3" id="KW-1185">Reference proteome</keyword>
<dbReference type="Proteomes" id="UP000681610">
    <property type="component" value="Unassembled WGS sequence"/>
</dbReference>
<accession>A0ABS3PUB3</accession>
<dbReference type="RefSeq" id="WP_062079391.1">
    <property type="nucleotide sequence ID" value="NZ_JAGDYP010000001.1"/>
</dbReference>
<comment type="caution">
    <text evidence="2">The sequence shown here is derived from an EMBL/GenBank/DDBJ whole genome shotgun (WGS) entry which is preliminary data.</text>
</comment>
<feature type="transmembrane region" description="Helical" evidence="1">
    <location>
        <begin position="12"/>
        <end position="30"/>
    </location>
</feature>
<keyword evidence="1" id="KW-0812">Transmembrane</keyword>
<evidence type="ECO:0000256" key="1">
    <source>
        <dbReference type="SAM" id="Phobius"/>
    </source>
</evidence>
<keyword evidence="1" id="KW-1133">Transmembrane helix</keyword>
<proteinExistence type="predicted"/>
<keyword evidence="1" id="KW-0472">Membrane</keyword>
<name>A0ABS3PUB3_9FLAO</name>
<evidence type="ECO:0000313" key="2">
    <source>
        <dbReference type="EMBL" id="MBO1882921.1"/>
    </source>
</evidence>
<reference evidence="2 3" key="1">
    <citation type="submission" date="2021-03" db="EMBL/GenBank/DDBJ databases">
        <title>Isolation and description of Capnocytophaga bilenii sp. nov., a novel Capnocytophaga species, isolated from a gingivitis subject.</title>
        <authorList>
            <person name="Antezack A."/>
            <person name="Monnet-Corti V."/>
            <person name="La Scola B."/>
        </authorList>
    </citation>
    <scope>NUCLEOTIDE SEQUENCE [LARGE SCALE GENOMIC DNA]</scope>
    <source>
        <strain evidence="2 3">Marseille-Q4570</strain>
    </source>
</reference>
<protein>
    <submittedName>
        <fullName evidence="2">Uncharacterized protein</fullName>
    </submittedName>
</protein>
<evidence type="ECO:0000313" key="3">
    <source>
        <dbReference type="Proteomes" id="UP000681610"/>
    </source>
</evidence>
<gene>
    <name evidence="2" type="ORF">J4N46_00355</name>
</gene>
<sequence length="103" mass="11419">MKKSIQIQHTILLIVIISTFIIVIGASYVTNKQMITELCNIDDSPLITPLQTGGELIKLLKINTIFNLVVGFILGITITQTAIYLKEVAKNNNNHKNKAKTIV</sequence>